<dbReference type="InterPro" id="IPR039554">
    <property type="entry name" value="HigA2-like_HTH"/>
</dbReference>
<dbReference type="Proteomes" id="UP000321272">
    <property type="component" value="Chromosome"/>
</dbReference>
<name>A0A5B8SNN2_9GAMM</name>
<dbReference type="GO" id="GO:0003677">
    <property type="term" value="F:DNA binding"/>
    <property type="evidence" value="ECO:0007669"/>
    <property type="project" value="InterPro"/>
</dbReference>
<evidence type="ECO:0000259" key="1">
    <source>
        <dbReference type="Pfam" id="PF13744"/>
    </source>
</evidence>
<dbReference type="Gene3D" id="1.10.260.40">
    <property type="entry name" value="lambda repressor-like DNA-binding domains"/>
    <property type="match status" value="1"/>
</dbReference>
<evidence type="ECO:0000313" key="2">
    <source>
        <dbReference type="EMBL" id="QEA37677.1"/>
    </source>
</evidence>
<dbReference type="AlphaFoldDB" id="A0A5B8SNN2"/>
<protein>
    <recommendedName>
        <fullName evidence="1">HigA2-like helix-turn-helix domain-containing protein</fullName>
    </recommendedName>
</protein>
<feature type="domain" description="HigA2-like helix-turn-helix" evidence="1">
    <location>
        <begin position="24"/>
        <end position="78"/>
    </location>
</feature>
<dbReference type="KEGG" id="paur:FGL86_00400"/>
<dbReference type="EMBL" id="CP042382">
    <property type="protein sequence ID" value="QEA37677.1"/>
    <property type="molecule type" value="Genomic_DNA"/>
</dbReference>
<proteinExistence type="predicted"/>
<evidence type="ECO:0000313" key="3">
    <source>
        <dbReference type="Proteomes" id="UP000321272"/>
    </source>
</evidence>
<dbReference type="RefSeq" id="WP_147182745.1">
    <property type="nucleotide sequence ID" value="NZ_CP042382.1"/>
</dbReference>
<keyword evidence="3" id="KW-1185">Reference proteome</keyword>
<sequence length="100" mass="11133">MSTARLTTGWDALESIPTAPDLNVRELEKRTRLMRVVTRQIAISDLPNRKIAQRAGIPPQRLSDLLAGKIEQFSVVELKALKHSMEDVDASQEDDAITPP</sequence>
<dbReference type="Pfam" id="PF13744">
    <property type="entry name" value="HTH_37"/>
    <property type="match status" value="1"/>
</dbReference>
<organism evidence="2 3">
    <name type="scientific">Pistricoccus aurantiacus</name>
    <dbReference type="NCBI Taxonomy" id="1883414"/>
    <lineage>
        <taxon>Bacteria</taxon>
        <taxon>Pseudomonadati</taxon>
        <taxon>Pseudomonadota</taxon>
        <taxon>Gammaproteobacteria</taxon>
        <taxon>Oceanospirillales</taxon>
        <taxon>Halomonadaceae</taxon>
        <taxon>Pistricoccus</taxon>
    </lineage>
</organism>
<gene>
    <name evidence="2" type="ORF">FGL86_00400</name>
</gene>
<accession>A0A5B8SNN2</accession>
<dbReference type="OrthoDB" id="6172708at2"/>
<dbReference type="InterPro" id="IPR010982">
    <property type="entry name" value="Lambda_DNA-bd_dom_sf"/>
</dbReference>
<reference evidence="2 3" key="1">
    <citation type="submission" date="2019-06" db="EMBL/GenBank/DDBJ databases">
        <title>Genome analyses of bacteria isolated from kimchi.</title>
        <authorList>
            <person name="Lee S."/>
            <person name="Ahn S."/>
            <person name="Roh S."/>
        </authorList>
    </citation>
    <scope>NUCLEOTIDE SEQUENCE [LARGE SCALE GENOMIC DNA]</scope>
    <source>
        <strain evidence="2 3">CBA4606</strain>
    </source>
</reference>
<dbReference type="SUPFAM" id="SSF47413">
    <property type="entry name" value="lambda repressor-like DNA-binding domains"/>
    <property type="match status" value="1"/>
</dbReference>